<evidence type="ECO:0000313" key="4">
    <source>
        <dbReference type="Proteomes" id="UP000033054"/>
    </source>
</evidence>
<sequence length="513" mass="55648">MKQVIFLLLIILSLSAVGQSLVVKTANGRIEGTTNKSGDVRIYKGIPFAAPPVANLRWKAPQPVTNWNDVRKCQAFGPSPMQAKPAPFMYWSSEFLIPEQPISEDCLYLNVWTGAKSATEKRPVIVFIPGGGFRSGGGACPIYDGESMAKKGVVFVNINYRLGVFGFLAHPELSDESGYHASGNYALLDMIAALQWVRKNIATLGGDPNNVTIAGQSAGAFAVNFLTASPLAKGLFQKAIAESGGSFVTSPIRPNLTLQGAEQQGVSFAKALNASSLAELRALSADAIQQAKGGPSSPIVDGYVTPEPIMDSYAKAHQRDVPLIVGWNKDDKLMGPPAKADAFQEQVKKRFGDKRDAFLAAYPAQNDAEAAQAQGNSNRDESFGIQDYTWANMQAKTGKAPVYMYNFNRQVPAATPASEFGAFHSGEIVYAYNNLHTLNRPWEPIDQHIADVMSSYWVNFAKTGNPNGGNLPNWPTYTPATEQVIIIDKTINSAPLPTKPQLAFWEMYYGVKK</sequence>
<feature type="domain" description="Carboxylesterase type B" evidence="2">
    <location>
        <begin position="20"/>
        <end position="505"/>
    </location>
</feature>
<keyword evidence="4" id="KW-1185">Reference proteome</keyword>
<dbReference type="ESTHER" id="9bact-a0a0e3zvi6">
    <property type="family name" value="Carb_B_Bacteria"/>
</dbReference>
<dbReference type="KEGG" id="srd:SD10_15870"/>
<dbReference type="Proteomes" id="UP000033054">
    <property type="component" value="Chromosome"/>
</dbReference>
<gene>
    <name evidence="3" type="ORF">SD10_15870</name>
</gene>
<dbReference type="PATRIC" id="fig|1379870.5.peg.3449"/>
<dbReference type="SUPFAM" id="SSF53474">
    <property type="entry name" value="alpha/beta-Hydrolases"/>
    <property type="match status" value="1"/>
</dbReference>
<accession>A0A0E3ZVI6</accession>
<dbReference type="InterPro" id="IPR002018">
    <property type="entry name" value="CarbesteraseB"/>
</dbReference>
<dbReference type="STRING" id="1379870.SD10_15870"/>
<evidence type="ECO:0000313" key="3">
    <source>
        <dbReference type="EMBL" id="AKD56155.1"/>
    </source>
</evidence>
<reference evidence="3 4" key="1">
    <citation type="journal article" date="2014" name="Curr. Microbiol.">
        <title>Spirosoma radiotolerans sp. nov., a gamma-radiation-resistant bacterium isolated from gamma ray-irradiated soil.</title>
        <authorList>
            <person name="Lee J.J."/>
            <person name="Srinivasan S."/>
            <person name="Lim S."/>
            <person name="Joe M."/>
            <person name="Im S."/>
            <person name="Bae S.I."/>
            <person name="Park K.R."/>
            <person name="Han J.H."/>
            <person name="Park S.H."/>
            <person name="Joo B.M."/>
            <person name="Park S.J."/>
            <person name="Kim M.K."/>
        </authorList>
    </citation>
    <scope>NUCLEOTIDE SEQUENCE [LARGE SCALE GENOMIC DNA]</scope>
    <source>
        <strain evidence="3 4">DG5A</strain>
    </source>
</reference>
<dbReference type="RefSeq" id="WP_046574973.1">
    <property type="nucleotide sequence ID" value="NZ_CP010429.1"/>
</dbReference>
<protein>
    <submittedName>
        <fullName evidence="3">Esterase</fullName>
    </submittedName>
</protein>
<dbReference type="OrthoDB" id="9775851at2"/>
<feature type="signal peptide" evidence="1">
    <location>
        <begin position="1"/>
        <end position="18"/>
    </location>
</feature>
<keyword evidence="1" id="KW-0732">Signal</keyword>
<proteinExistence type="predicted"/>
<dbReference type="Gene3D" id="3.40.50.1820">
    <property type="entry name" value="alpha/beta hydrolase"/>
    <property type="match status" value="1"/>
</dbReference>
<dbReference type="Pfam" id="PF00135">
    <property type="entry name" value="COesterase"/>
    <property type="match status" value="1"/>
</dbReference>
<dbReference type="PANTHER" id="PTHR11559">
    <property type="entry name" value="CARBOXYLESTERASE"/>
    <property type="match status" value="1"/>
</dbReference>
<dbReference type="InterPro" id="IPR050309">
    <property type="entry name" value="Type-B_Carboxylest/Lipase"/>
</dbReference>
<name>A0A0E3ZVI6_9BACT</name>
<dbReference type="EMBL" id="CP010429">
    <property type="protein sequence ID" value="AKD56155.1"/>
    <property type="molecule type" value="Genomic_DNA"/>
</dbReference>
<evidence type="ECO:0000256" key="1">
    <source>
        <dbReference type="SAM" id="SignalP"/>
    </source>
</evidence>
<organism evidence="3 4">
    <name type="scientific">Spirosoma radiotolerans</name>
    <dbReference type="NCBI Taxonomy" id="1379870"/>
    <lineage>
        <taxon>Bacteria</taxon>
        <taxon>Pseudomonadati</taxon>
        <taxon>Bacteroidota</taxon>
        <taxon>Cytophagia</taxon>
        <taxon>Cytophagales</taxon>
        <taxon>Cytophagaceae</taxon>
        <taxon>Spirosoma</taxon>
    </lineage>
</organism>
<evidence type="ECO:0000259" key="2">
    <source>
        <dbReference type="Pfam" id="PF00135"/>
    </source>
</evidence>
<dbReference type="AlphaFoldDB" id="A0A0E3ZVI6"/>
<dbReference type="InterPro" id="IPR029058">
    <property type="entry name" value="AB_hydrolase_fold"/>
</dbReference>
<dbReference type="HOGENOM" id="CLU_006586_16_4_10"/>
<feature type="chain" id="PRO_5002417558" evidence="1">
    <location>
        <begin position="19"/>
        <end position="513"/>
    </location>
</feature>